<dbReference type="Proteomes" id="UP001320314">
    <property type="component" value="Unassembled WGS sequence"/>
</dbReference>
<dbReference type="Pfam" id="PF01844">
    <property type="entry name" value="HNH"/>
    <property type="match status" value="1"/>
</dbReference>
<evidence type="ECO:0000256" key="4">
    <source>
        <dbReference type="ARBA" id="ARBA00040194"/>
    </source>
</evidence>
<protein>
    <recommendedName>
        <fullName evidence="4">Putative HNH nuclease YajD</fullName>
    </recommendedName>
</protein>
<dbReference type="PANTHER" id="PTHR41286:SF1">
    <property type="entry name" value="HNH NUCLEASE YAJD-RELATED"/>
    <property type="match status" value="1"/>
</dbReference>
<keyword evidence="2" id="KW-0378">Hydrolase</keyword>
<organism evidence="6 7">
    <name type="scientific">Lactobacillus delbrueckii subsp. allosunkii</name>
    <dbReference type="NCBI Taxonomy" id="1050107"/>
    <lineage>
        <taxon>Bacteria</taxon>
        <taxon>Bacillati</taxon>
        <taxon>Bacillota</taxon>
        <taxon>Bacilli</taxon>
        <taxon>Lactobacillales</taxon>
        <taxon>Lactobacillaceae</taxon>
        <taxon>Lactobacillus</taxon>
    </lineage>
</organism>
<name>A0ABD4SAR3_9LACO</name>
<dbReference type="EMBL" id="JAJNUD010000003">
    <property type="protein sequence ID" value="MCD5517413.1"/>
    <property type="molecule type" value="Genomic_DNA"/>
</dbReference>
<dbReference type="InterPro" id="IPR003615">
    <property type="entry name" value="HNH_nuc"/>
</dbReference>
<dbReference type="Gene3D" id="1.10.30.50">
    <property type="match status" value="1"/>
</dbReference>
<reference evidence="6 7" key="1">
    <citation type="submission" date="2021-12" db="EMBL/GenBank/DDBJ databases">
        <title>Antimicrobial susceptibility of Lactobacillus delbrueckii subsp. lactis obtained from milk products and other habitats.</title>
        <authorList>
            <person name="Shani N."/>
        </authorList>
    </citation>
    <scope>NUCLEOTIDE SEQUENCE [LARGE SCALE GENOMIC DNA]</scope>
    <source>
        <strain evidence="6 7">CIRM BIA 266</strain>
    </source>
</reference>
<dbReference type="InterPro" id="IPR002711">
    <property type="entry name" value="HNH"/>
</dbReference>
<evidence type="ECO:0000256" key="3">
    <source>
        <dbReference type="ARBA" id="ARBA00038412"/>
    </source>
</evidence>
<dbReference type="CDD" id="cd00085">
    <property type="entry name" value="HNHc"/>
    <property type="match status" value="1"/>
</dbReference>
<dbReference type="SMART" id="SM00507">
    <property type="entry name" value="HNHc"/>
    <property type="match status" value="1"/>
</dbReference>
<comment type="caution">
    <text evidence="6">The sequence shown here is derived from an EMBL/GenBank/DDBJ whole genome shotgun (WGS) entry which is preliminary data.</text>
</comment>
<dbReference type="GO" id="GO:0004519">
    <property type="term" value="F:endonuclease activity"/>
    <property type="evidence" value="ECO:0007669"/>
    <property type="project" value="UniProtKB-KW"/>
</dbReference>
<keyword evidence="6" id="KW-0255">Endonuclease</keyword>
<evidence type="ECO:0000256" key="2">
    <source>
        <dbReference type="ARBA" id="ARBA00022801"/>
    </source>
</evidence>
<dbReference type="RefSeq" id="WP_231523212.1">
    <property type="nucleotide sequence ID" value="NZ_JAJNUD010000003.1"/>
</dbReference>
<dbReference type="GO" id="GO:0016787">
    <property type="term" value="F:hydrolase activity"/>
    <property type="evidence" value="ECO:0007669"/>
    <property type="project" value="UniProtKB-KW"/>
</dbReference>
<proteinExistence type="inferred from homology"/>
<sequence length="169" mass="20257">MPRVRRCRQPGCHLMVKLPDHYCAKHYEHEAEYLASRQKWTRSGDQATMHKYNTVTRYRTYDKQEQYQFYRGKQWQSLRQLALDRDHYICQYCGRSNSNTVDHIVPIEYDQQGMADVNNLATICRSCHYAKTQWEQSYYGTGQGNQRQDVQPIRSVDKIVPFLGRQRKR</sequence>
<evidence type="ECO:0000313" key="7">
    <source>
        <dbReference type="Proteomes" id="UP001320314"/>
    </source>
</evidence>
<evidence type="ECO:0000313" key="6">
    <source>
        <dbReference type="EMBL" id="MCD5517413.1"/>
    </source>
</evidence>
<feature type="domain" description="HNH nuclease" evidence="5">
    <location>
        <begin position="77"/>
        <end position="129"/>
    </location>
</feature>
<dbReference type="PANTHER" id="PTHR41286">
    <property type="entry name" value="HNH NUCLEASE YAJD-RELATED"/>
    <property type="match status" value="1"/>
</dbReference>
<evidence type="ECO:0000256" key="1">
    <source>
        <dbReference type="ARBA" id="ARBA00022722"/>
    </source>
</evidence>
<comment type="similarity">
    <text evidence="3">Belongs to the HNH nuclease family.</text>
</comment>
<dbReference type="AlphaFoldDB" id="A0ABD4SAR3"/>
<evidence type="ECO:0000259" key="5">
    <source>
        <dbReference type="SMART" id="SM00507"/>
    </source>
</evidence>
<gene>
    <name evidence="6" type="ORF">LOB39_02330</name>
</gene>
<keyword evidence="1" id="KW-0540">Nuclease</keyword>
<accession>A0ABD4SAR3</accession>